<keyword evidence="2" id="KW-1185">Reference proteome</keyword>
<comment type="caution">
    <text evidence="1">The sequence shown here is derived from an EMBL/GenBank/DDBJ whole genome shotgun (WGS) entry which is preliminary data.</text>
</comment>
<protein>
    <submittedName>
        <fullName evidence="1">Uncharacterized protein</fullName>
    </submittedName>
</protein>
<dbReference type="Proteomes" id="UP001060170">
    <property type="component" value="Chromosome 4"/>
</dbReference>
<dbReference type="EMBL" id="CM045868">
    <property type="protein sequence ID" value="KAI7956620.1"/>
    <property type="molecule type" value="Genomic_DNA"/>
</dbReference>
<gene>
    <name evidence="1" type="ORF">MJO28_003715</name>
</gene>
<name>A0ACC0ENE0_9BASI</name>
<evidence type="ECO:0000313" key="2">
    <source>
        <dbReference type="Proteomes" id="UP001060170"/>
    </source>
</evidence>
<reference evidence="1 2" key="3">
    <citation type="journal article" date="2022" name="Microbiol. Spectr.">
        <title>Folding features and dynamics of 3D genome architecture in plant fungal pathogens.</title>
        <authorList>
            <person name="Xia C."/>
        </authorList>
    </citation>
    <scope>NUCLEOTIDE SEQUENCE [LARGE SCALE GENOMIC DNA]</scope>
    <source>
        <strain evidence="1 2">93-210</strain>
    </source>
</reference>
<reference evidence="2" key="2">
    <citation type="journal article" date="2018" name="Mol. Plant Microbe Interact.">
        <title>Genome sequence resources for the wheat stripe rust pathogen (Puccinia striiformis f. sp. tritici) and the barley stripe rust pathogen (Puccinia striiformis f. sp. hordei).</title>
        <authorList>
            <person name="Xia C."/>
            <person name="Wang M."/>
            <person name="Yin C."/>
            <person name="Cornejo O.E."/>
            <person name="Hulbert S.H."/>
            <person name="Chen X."/>
        </authorList>
    </citation>
    <scope>NUCLEOTIDE SEQUENCE [LARGE SCALE GENOMIC DNA]</scope>
    <source>
        <strain evidence="2">93-210</strain>
    </source>
</reference>
<reference evidence="2" key="1">
    <citation type="journal article" date="2018" name="BMC Genomics">
        <title>Genomic insights into host adaptation between the wheat stripe rust pathogen (Puccinia striiformis f. sp. tritici) and the barley stripe rust pathogen (Puccinia striiformis f. sp. hordei).</title>
        <authorList>
            <person name="Xia C."/>
            <person name="Wang M."/>
            <person name="Yin C."/>
            <person name="Cornejo O.E."/>
            <person name="Hulbert S.H."/>
            <person name="Chen X."/>
        </authorList>
    </citation>
    <scope>NUCLEOTIDE SEQUENCE [LARGE SCALE GENOMIC DNA]</scope>
    <source>
        <strain evidence="2">93-210</strain>
    </source>
</reference>
<proteinExistence type="predicted"/>
<sequence>MNSYRNRLIQSDDHLNLDHNGIGDIPHITRPHLEHEDNLSCKPCIALSLRTEILKITLITSQMPHVSWPERLPSNPLIPLCLVNRIFQRCAQKELFENVALKIQWQAYLFHRSLTTSPSSQDTSGLTQAVIGAKPEELGTYVRSLQFEFSTGYCSMGKGGGNLMCDIILSCPLLQNIAINTNFLSSCKEPILNALASRRLIKDFVILQNPARTNAAFQWTMEDVIGRLFLKWDLLETVDIIRLSGRPTQSIEAVPKLIPAMNCLLRTIILEEPDLDARELSSIMKSCRETLRTLVICYPSTKLNRTGLCQILKECTSPNLESSKLQVHAMKWHRISSAASINNSDDPAKNRGLLDIVLKSSSAWGKLRSLYISNALAGPDFLNLLPQSIIKLSWRGDNLSISALRKALSGWQENRNHEHSQISPEMGVDEPVEWLPNLKCLCIHGGPSWDQRKESAIKRALKARGVCFHSSYEADHYPTAHDRELVAVEDVERSEDVGDGLYALGELFDPLREQVL</sequence>
<accession>A0ACC0ENE0</accession>
<organism evidence="1 2">
    <name type="scientific">Puccinia striiformis f. sp. tritici</name>
    <dbReference type="NCBI Taxonomy" id="168172"/>
    <lineage>
        <taxon>Eukaryota</taxon>
        <taxon>Fungi</taxon>
        <taxon>Dikarya</taxon>
        <taxon>Basidiomycota</taxon>
        <taxon>Pucciniomycotina</taxon>
        <taxon>Pucciniomycetes</taxon>
        <taxon>Pucciniales</taxon>
        <taxon>Pucciniaceae</taxon>
        <taxon>Puccinia</taxon>
    </lineage>
</organism>
<evidence type="ECO:0000313" key="1">
    <source>
        <dbReference type="EMBL" id="KAI7956620.1"/>
    </source>
</evidence>